<protein>
    <recommendedName>
        <fullName evidence="14">mitogen-activated protein kinase kinase</fullName>
        <ecNumber evidence="14">2.7.12.2</ecNumber>
    </recommendedName>
</protein>
<dbReference type="Proteomes" id="UP001174909">
    <property type="component" value="Unassembled WGS sequence"/>
</dbReference>
<evidence type="ECO:0000256" key="6">
    <source>
        <dbReference type="ARBA" id="ARBA00022679"/>
    </source>
</evidence>
<evidence type="ECO:0000256" key="1">
    <source>
        <dbReference type="ARBA" id="ARBA00004123"/>
    </source>
</evidence>
<dbReference type="GO" id="GO:0004713">
    <property type="term" value="F:protein tyrosine kinase activity"/>
    <property type="evidence" value="ECO:0007669"/>
    <property type="project" value="UniProtKB-KW"/>
</dbReference>
<keyword evidence="12" id="KW-0539">Nucleus</keyword>
<accession>A0AA35XH75</accession>
<dbReference type="EMBL" id="CASHTH010004437">
    <property type="protein sequence ID" value="CAI8057339.1"/>
    <property type="molecule type" value="Genomic_DNA"/>
</dbReference>
<evidence type="ECO:0000256" key="13">
    <source>
        <dbReference type="ARBA" id="ARBA00038035"/>
    </source>
</evidence>
<gene>
    <name evidence="17" type="ORF">GBAR_LOCUS31250</name>
</gene>
<keyword evidence="3" id="KW-0963">Cytoplasm</keyword>
<sequence length="125" mass="13729">MSEGKKSKSKPPPIRIGGSESQAADCTDGGFISGVGSVAEIDQQVRAVEGMDELTEEQRKNLMDFLEQKRKIINHGELRDLHFERLDELGFGNGGVVLKVEHSPSGLVMARKVRNNCDGVCECVW</sequence>
<evidence type="ECO:0000256" key="5">
    <source>
        <dbReference type="ARBA" id="ARBA00022553"/>
    </source>
</evidence>
<dbReference type="PANTHER" id="PTHR47448:SF2">
    <property type="entry name" value="MITOGEN-ACTIVATED PROTEIN KINASE KINASE 1"/>
    <property type="match status" value="1"/>
</dbReference>
<evidence type="ECO:0000256" key="11">
    <source>
        <dbReference type="ARBA" id="ARBA00023212"/>
    </source>
</evidence>
<dbReference type="AlphaFoldDB" id="A0AA35XH75"/>
<dbReference type="GO" id="GO:0005634">
    <property type="term" value="C:nucleus"/>
    <property type="evidence" value="ECO:0007669"/>
    <property type="project" value="UniProtKB-SubCell"/>
</dbReference>
<dbReference type="GO" id="GO:0004708">
    <property type="term" value="F:MAP kinase kinase activity"/>
    <property type="evidence" value="ECO:0007669"/>
    <property type="project" value="UniProtKB-EC"/>
</dbReference>
<dbReference type="PROSITE" id="PS00107">
    <property type="entry name" value="PROTEIN_KINASE_ATP"/>
    <property type="match status" value="1"/>
</dbReference>
<reference evidence="17" key="1">
    <citation type="submission" date="2023-03" db="EMBL/GenBank/DDBJ databases">
        <authorList>
            <person name="Steffen K."/>
            <person name="Cardenas P."/>
        </authorList>
    </citation>
    <scope>NUCLEOTIDE SEQUENCE</scope>
</reference>
<evidence type="ECO:0000256" key="7">
    <source>
        <dbReference type="ARBA" id="ARBA00022741"/>
    </source>
</evidence>
<dbReference type="InterPro" id="IPR050915">
    <property type="entry name" value="MAP_kinase_kinase"/>
</dbReference>
<evidence type="ECO:0000256" key="8">
    <source>
        <dbReference type="ARBA" id="ARBA00022777"/>
    </source>
</evidence>
<dbReference type="GO" id="GO:0005813">
    <property type="term" value="C:centrosome"/>
    <property type="evidence" value="ECO:0007669"/>
    <property type="project" value="UniProtKB-SubCell"/>
</dbReference>
<dbReference type="Gene3D" id="3.30.200.20">
    <property type="entry name" value="Phosphorylase Kinase, domain 1"/>
    <property type="match status" value="1"/>
</dbReference>
<keyword evidence="4" id="KW-0723">Serine/threonine-protein kinase</keyword>
<evidence type="ECO:0000256" key="9">
    <source>
        <dbReference type="ARBA" id="ARBA00022840"/>
    </source>
</evidence>
<dbReference type="PANTHER" id="PTHR47448">
    <property type="entry name" value="DUAL SPECIFICITY MITOGEN-ACTIVATED PROTEIN KINASE KINASE DSOR1-LIKE PROTEIN"/>
    <property type="match status" value="1"/>
</dbReference>
<keyword evidence="11" id="KW-0206">Cytoskeleton</keyword>
<comment type="caution">
    <text evidence="17">The sequence shown here is derived from an EMBL/GenBank/DDBJ whole genome shotgun (WGS) entry which is preliminary data.</text>
</comment>
<keyword evidence="8 17" id="KW-0418">Kinase</keyword>
<name>A0AA35XH75_GEOBA</name>
<keyword evidence="9 15" id="KW-0067">ATP-binding</keyword>
<evidence type="ECO:0000256" key="4">
    <source>
        <dbReference type="ARBA" id="ARBA00022527"/>
    </source>
</evidence>
<evidence type="ECO:0000256" key="12">
    <source>
        <dbReference type="ARBA" id="ARBA00023242"/>
    </source>
</evidence>
<dbReference type="GO" id="GO:0004674">
    <property type="term" value="F:protein serine/threonine kinase activity"/>
    <property type="evidence" value="ECO:0007669"/>
    <property type="project" value="UniProtKB-KW"/>
</dbReference>
<proteinExistence type="inferred from homology"/>
<keyword evidence="6" id="KW-0808">Transferase</keyword>
<evidence type="ECO:0000256" key="3">
    <source>
        <dbReference type="ARBA" id="ARBA00022490"/>
    </source>
</evidence>
<dbReference type="EC" id="2.7.12.2" evidence="14"/>
<evidence type="ECO:0000313" key="17">
    <source>
        <dbReference type="EMBL" id="CAI8057339.1"/>
    </source>
</evidence>
<feature type="binding site" evidence="15">
    <location>
        <position position="112"/>
    </location>
    <ligand>
        <name>ATP</name>
        <dbReference type="ChEBI" id="CHEBI:30616"/>
    </ligand>
</feature>
<evidence type="ECO:0000256" key="14">
    <source>
        <dbReference type="ARBA" id="ARBA00038999"/>
    </source>
</evidence>
<dbReference type="GO" id="GO:0005524">
    <property type="term" value="F:ATP binding"/>
    <property type="evidence" value="ECO:0007669"/>
    <property type="project" value="UniProtKB-UniRule"/>
</dbReference>
<evidence type="ECO:0000256" key="15">
    <source>
        <dbReference type="PROSITE-ProRule" id="PRU10141"/>
    </source>
</evidence>
<feature type="region of interest" description="Disordered" evidence="16">
    <location>
        <begin position="1"/>
        <end position="25"/>
    </location>
</feature>
<evidence type="ECO:0000256" key="10">
    <source>
        <dbReference type="ARBA" id="ARBA00023137"/>
    </source>
</evidence>
<evidence type="ECO:0000256" key="16">
    <source>
        <dbReference type="SAM" id="MobiDB-lite"/>
    </source>
</evidence>
<dbReference type="InterPro" id="IPR017441">
    <property type="entry name" value="Protein_kinase_ATP_BS"/>
</dbReference>
<comment type="similarity">
    <text evidence="13">Belongs to the protein kinase superfamily. STE Ser/Thr protein kinase family. MAP kinase kinase subfamily.</text>
</comment>
<organism evidence="17 18">
    <name type="scientific">Geodia barretti</name>
    <name type="common">Barrett's horny sponge</name>
    <dbReference type="NCBI Taxonomy" id="519541"/>
    <lineage>
        <taxon>Eukaryota</taxon>
        <taxon>Metazoa</taxon>
        <taxon>Porifera</taxon>
        <taxon>Demospongiae</taxon>
        <taxon>Heteroscleromorpha</taxon>
        <taxon>Tetractinellida</taxon>
        <taxon>Astrophorina</taxon>
        <taxon>Geodiidae</taxon>
        <taxon>Geodia</taxon>
    </lineage>
</organism>
<comment type="subcellular location">
    <subcellularLocation>
        <location evidence="2">Cytoplasm</location>
        <location evidence="2">Cytoskeleton</location>
        <location evidence="2">Microtubule organizing center</location>
        <location evidence="2">Centrosome</location>
    </subcellularLocation>
    <subcellularLocation>
        <location evidence="1">Nucleus</location>
    </subcellularLocation>
</comment>
<keyword evidence="5" id="KW-0597">Phosphoprotein</keyword>
<keyword evidence="7 15" id="KW-0547">Nucleotide-binding</keyword>
<keyword evidence="18" id="KW-1185">Reference proteome</keyword>
<feature type="non-terminal residue" evidence="17">
    <location>
        <position position="125"/>
    </location>
</feature>
<keyword evidence="10" id="KW-0829">Tyrosine-protein kinase</keyword>
<evidence type="ECO:0000256" key="2">
    <source>
        <dbReference type="ARBA" id="ARBA00004300"/>
    </source>
</evidence>
<evidence type="ECO:0000313" key="18">
    <source>
        <dbReference type="Proteomes" id="UP001174909"/>
    </source>
</evidence>